<dbReference type="SUPFAM" id="SSF53927">
    <property type="entry name" value="Cytidine deaminase-like"/>
    <property type="match status" value="1"/>
</dbReference>
<accession>A0AAE4MI11</accession>
<feature type="domain" description="CMP/dCMP-type deaminase" evidence="1">
    <location>
        <begin position="12"/>
        <end position="135"/>
    </location>
</feature>
<evidence type="ECO:0000313" key="3">
    <source>
        <dbReference type="Proteomes" id="UP001271789"/>
    </source>
</evidence>
<dbReference type="PROSITE" id="PS51747">
    <property type="entry name" value="CYT_DCMP_DEAMINASES_2"/>
    <property type="match status" value="1"/>
</dbReference>
<keyword evidence="3" id="KW-1185">Reference proteome</keyword>
<dbReference type="EMBL" id="JAWDKD010000015">
    <property type="protein sequence ID" value="MDV0446952.1"/>
    <property type="molecule type" value="Genomic_DNA"/>
</dbReference>
<dbReference type="Proteomes" id="UP001271789">
    <property type="component" value="Unassembled WGS sequence"/>
</dbReference>
<dbReference type="GO" id="GO:0003824">
    <property type="term" value="F:catalytic activity"/>
    <property type="evidence" value="ECO:0007669"/>
    <property type="project" value="InterPro"/>
</dbReference>
<dbReference type="InterPro" id="IPR002125">
    <property type="entry name" value="CMP_dCMP_dom"/>
</dbReference>
<name>A0AAE4MI11_9EURY</name>
<dbReference type="AlphaFoldDB" id="A0AAE4MI11"/>
<comment type="caution">
    <text evidence="2">The sequence shown here is derived from an EMBL/GenBank/DDBJ whole genome shotgun (WGS) entry which is preliminary data.</text>
</comment>
<dbReference type="RefSeq" id="WP_338099359.1">
    <property type="nucleotide sequence ID" value="NZ_JAWDKD010000015.1"/>
</dbReference>
<protein>
    <recommendedName>
        <fullName evidence="1">CMP/dCMP-type deaminase domain-containing protein</fullName>
    </recommendedName>
</protein>
<dbReference type="InterPro" id="IPR016193">
    <property type="entry name" value="Cytidine_deaminase-like"/>
</dbReference>
<evidence type="ECO:0000313" key="2">
    <source>
        <dbReference type="EMBL" id="MDV0446952.1"/>
    </source>
</evidence>
<dbReference type="Gene3D" id="3.40.140.10">
    <property type="entry name" value="Cytidine Deaminase, domain 2"/>
    <property type="match status" value="1"/>
</dbReference>
<reference evidence="2" key="1">
    <citation type="submission" date="2023-06" db="EMBL/GenBank/DDBJ databases">
        <title>Genome sequence of Methanosarcinaceae archaeon Ag5.</title>
        <authorList>
            <person name="Protasov E."/>
            <person name="Platt K."/>
            <person name="Poehlein A."/>
            <person name="Daniel R."/>
            <person name="Brune A."/>
        </authorList>
    </citation>
    <scope>NUCLEOTIDE SEQUENCE</scope>
    <source>
        <strain evidence="2">Ag5</strain>
    </source>
</reference>
<organism evidence="2 3">
    <name type="scientific">Methanolapillus africanus</name>
    <dbReference type="NCBI Taxonomy" id="3028297"/>
    <lineage>
        <taxon>Archaea</taxon>
        <taxon>Methanobacteriati</taxon>
        <taxon>Methanobacteriota</taxon>
        <taxon>Stenosarchaea group</taxon>
        <taxon>Methanomicrobia</taxon>
        <taxon>Methanosarcinales</taxon>
        <taxon>Methanosarcinaceae</taxon>
        <taxon>Methanolapillus</taxon>
    </lineage>
</organism>
<proteinExistence type="predicted"/>
<gene>
    <name evidence="2" type="ORF">MsAg5_08200</name>
</gene>
<evidence type="ECO:0000259" key="1">
    <source>
        <dbReference type="PROSITE" id="PS51747"/>
    </source>
</evidence>
<sequence>MFNEPADENMNSLDEFAKQRVLMQADIAASEKSYGVGGVLINLKTGAFIKEMHNTVIARDNDHEQSRLKDPTAHGERQLVDWYFMNKTELNLPEPKDILLVTSLDPCLMCTGSTLSAGFNVIIVALDENAGINWDSTYRFNPLEGPVLNQIKNNFIYPKVAGDPVRQGYGKVPLFTNPVLSQQVVEGCKNAFTSGANVARSIVKDIVPYDKLLDLSMPTAPAHIIQALKAECPDALAYKTRSKSKTPDEGLAQYLIAAAKEDIKNGGDGDAVAFIDPFGNLLMCKSGKKSISPIRSAFMETVRAYQKVRYDLSKTSNTDLKYLCDPSFGTFVFVKGFDKSAPSFTDFGAYGSTMLNAPMPENLQYIIPRIDHNELLNYIGGMPKRYGNIIKPVVVKDQNLVNRMKAALTNTP</sequence>